<proteinExistence type="predicted"/>
<comment type="caution">
    <text evidence="1">The sequence shown here is derived from an EMBL/GenBank/DDBJ whole genome shotgun (WGS) entry which is preliminary data.</text>
</comment>
<keyword evidence="2" id="KW-1185">Reference proteome</keyword>
<dbReference type="EMBL" id="MWWR01000005">
    <property type="protein sequence ID" value="OZG52161.1"/>
    <property type="molecule type" value="Genomic_DNA"/>
</dbReference>
<gene>
    <name evidence="1" type="ORF">PSRA_0711</name>
</gene>
<evidence type="ECO:0000313" key="2">
    <source>
        <dbReference type="Proteomes" id="UP000216725"/>
    </source>
</evidence>
<name>A0A261EZ83_9BIFI</name>
<evidence type="ECO:0008006" key="3">
    <source>
        <dbReference type="Google" id="ProtNLM"/>
    </source>
</evidence>
<evidence type="ECO:0000313" key="1">
    <source>
        <dbReference type="EMBL" id="OZG52161.1"/>
    </source>
</evidence>
<dbReference type="Proteomes" id="UP000216725">
    <property type="component" value="Unassembled WGS sequence"/>
</dbReference>
<reference evidence="1 2" key="1">
    <citation type="journal article" date="2017" name="BMC Genomics">
        <title>Comparative genomic and phylogenomic analyses of the Bifidobacteriaceae family.</title>
        <authorList>
            <person name="Lugli G.A."/>
            <person name="Milani C."/>
            <person name="Turroni F."/>
            <person name="Duranti S."/>
            <person name="Mancabelli L."/>
            <person name="Mangifesta M."/>
            <person name="Ferrario C."/>
            <person name="Modesto M."/>
            <person name="Mattarelli P."/>
            <person name="Jiri K."/>
            <person name="van Sinderen D."/>
            <person name="Ventura M."/>
        </authorList>
    </citation>
    <scope>NUCLEOTIDE SEQUENCE [LARGE SCALE GENOMIC DNA]</scope>
    <source>
        <strain evidence="1 2">DSM 24742</strain>
    </source>
</reference>
<sequence>MLHRALVRAEERQTLAWAEDNSERSYLRRNMLAGRLVTPLPHMYAIAEEWRKLGIEQRITVILRSVALKNPRCTLCSLSAAWMLGLTDDVSLQRKVHVLVPRGVSMRSGGDAVQRHESIGDSHGCVEIDGVHVPSVERVLLDCARDLRFCDSLPIWEMAYRRDLTSPGRMQEYLESFSGPYKGIRAARLVWRYANGHCENGGESKAHAAILQLGFVDPEIQVPFVNPLTHREIRPDFLWRVKKGLLIAGELDGMRKYKDEAMRNGRDVEEVLVREKDRETALNSLGVLVVRFHMGDVRHPQELRRKLSLIGVPRVFGAELKRRERLEKLGNEDYYGRSMLF</sequence>
<organism evidence="1 2">
    <name type="scientific">Pseudoscardovia radai</name>
    <dbReference type="NCBI Taxonomy" id="987066"/>
    <lineage>
        <taxon>Bacteria</taxon>
        <taxon>Bacillati</taxon>
        <taxon>Actinomycetota</taxon>
        <taxon>Actinomycetes</taxon>
        <taxon>Bifidobacteriales</taxon>
        <taxon>Bifidobacteriaceae</taxon>
        <taxon>Pseudoscardovia</taxon>
    </lineage>
</organism>
<dbReference type="AlphaFoldDB" id="A0A261EZ83"/>
<accession>A0A261EZ83</accession>
<protein>
    <recommendedName>
        <fullName evidence="3">CTP synthase</fullName>
    </recommendedName>
</protein>